<organism evidence="3">
    <name type="scientific">Rhizopus microsporus var. microsporus</name>
    <dbReference type="NCBI Taxonomy" id="86635"/>
    <lineage>
        <taxon>Eukaryota</taxon>
        <taxon>Fungi</taxon>
        <taxon>Fungi incertae sedis</taxon>
        <taxon>Mucoromycota</taxon>
        <taxon>Mucoromycotina</taxon>
        <taxon>Mucoromycetes</taxon>
        <taxon>Mucorales</taxon>
        <taxon>Mucorineae</taxon>
        <taxon>Rhizopodaceae</taxon>
        <taxon>Rhizopus</taxon>
    </lineage>
</organism>
<evidence type="ECO:0000313" key="3">
    <source>
        <dbReference type="EMBL" id="ORE10528.1"/>
    </source>
</evidence>
<feature type="region of interest" description="Disordered" evidence="1">
    <location>
        <begin position="185"/>
        <end position="205"/>
    </location>
</feature>
<feature type="non-terminal residue" evidence="3">
    <location>
        <position position="1"/>
    </location>
</feature>
<gene>
    <name evidence="3" type="ORF">BCV72DRAFT_199432</name>
</gene>
<keyword evidence="2" id="KW-1133">Transmembrane helix</keyword>
<proteinExistence type="predicted"/>
<feature type="transmembrane region" description="Helical" evidence="2">
    <location>
        <begin position="215"/>
        <end position="232"/>
    </location>
</feature>
<accession>A0A1X0RF75</accession>
<protein>
    <submittedName>
        <fullName evidence="3">Uncharacterized protein</fullName>
    </submittedName>
</protein>
<evidence type="ECO:0000256" key="1">
    <source>
        <dbReference type="SAM" id="MobiDB-lite"/>
    </source>
</evidence>
<dbReference type="VEuPathDB" id="FungiDB:BCV72DRAFT_199432"/>
<dbReference type="Proteomes" id="UP000242414">
    <property type="component" value="Unassembled WGS sequence"/>
</dbReference>
<dbReference type="EMBL" id="KV921864">
    <property type="protein sequence ID" value="ORE10528.1"/>
    <property type="molecule type" value="Genomic_DNA"/>
</dbReference>
<sequence>DDLEPCGNNYTMFGNIFKSNGFCVGCLFYKRSTKRATMNEVDLELKLHDFDINKVQNSYRTLFIDPGRKTVFTAAESVSTKAHSLLRCTIRECYHMTGSTRYQADQRRQKKEIRTESIESEMPSHKTTSYQLYTVYVQYILSHLNTLFNFYRSDTAKFQFFLYQGRQRAAGKMVNILLTGDAKYNRRRSKKKKKNKKKKKAAPRLQPMCRQSKQLIFFLLMIFTFFFLKDRINGNLVIYGK</sequence>
<dbReference type="OrthoDB" id="2237019at2759"/>
<reference evidence="3" key="1">
    <citation type="journal article" date="2016" name="Proc. Natl. Acad. Sci. U.S.A.">
        <title>Lipid metabolic changes in an early divergent fungus govern the establishment of a mutualistic symbiosis with endobacteria.</title>
        <authorList>
            <person name="Lastovetsky O.A."/>
            <person name="Gaspar M.L."/>
            <person name="Mondo S.J."/>
            <person name="LaButti K.M."/>
            <person name="Sandor L."/>
            <person name="Grigoriev I.V."/>
            <person name="Henry S.A."/>
            <person name="Pawlowska T.E."/>
        </authorList>
    </citation>
    <scope>NUCLEOTIDE SEQUENCE [LARGE SCALE GENOMIC DNA]</scope>
    <source>
        <strain evidence="3">ATCC 52814</strain>
    </source>
</reference>
<keyword evidence="2" id="KW-0472">Membrane</keyword>
<dbReference type="AlphaFoldDB" id="A0A1X0RF75"/>
<evidence type="ECO:0000256" key="2">
    <source>
        <dbReference type="SAM" id="Phobius"/>
    </source>
</evidence>
<name>A0A1X0RF75_RHIZD</name>
<keyword evidence="2" id="KW-0812">Transmembrane</keyword>
<feature type="compositionally biased region" description="Basic residues" evidence="1">
    <location>
        <begin position="185"/>
        <end position="202"/>
    </location>
</feature>